<dbReference type="PANTHER" id="PTHR47518:SF9">
    <property type="entry name" value="SERPENTINE RECEPTOR, CLASS T"/>
    <property type="match status" value="1"/>
</dbReference>
<dbReference type="PANTHER" id="PTHR47518">
    <property type="entry name" value="SERPENTINE RECEPTOR CLASS EPSILON-13-RELATED"/>
    <property type="match status" value="1"/>
</dbReference>
<sequence length="270" mass="31038">MLFSCNKYMTRKVAGRGMTLGLRYQLAENIKALKIIIPIIVCDSLITVFDIGVEQFFGVSRTFDMSRCANTPYLYEFICCQLIRFIIQFAIPIWTCYSHPSLRKFFKRKHNVSGDEHEGKRFILNAIVMTEPTIIRLQSESLISFLEDYDRERVLVMVDTKSPKYAQFKENLYVAMKNQRPGVEFAILDADVDEHGMVLDELDLTKDDLPALCYMSRGEDLNVCKLKESSILYLSTVLYDLLELDSSSNEEDLLSAVETATEIMDDPNLQ</sequence>
<dbReference type="EMBL" id="JAVFWL010000005">
    <property type="protein sequence ID" value="KAK6758457.1"/>
    <property type="molecule type" value="Genomic_DNA"/>
</dbReference>
<name>A0ABR1E6Z2_NECAM</name>
<dbReference type="Proteomes" id="UP001303046">
    <property type="component" value="Unassembled WGS sequence"/>
</dbReference>
<dbReference type="InterPro" id="IPR052854">
    <property type="entry name" value="Serpentine_rcpt_epsilon"/>
</dbReference>
<gene>
    <name evidence="1" type="primary">Necator_chrV.g20754</name>
    <name evidence="1" type="ORF">RB195_015961</name>
</gene>
<dbReference type="Gene3D" id="3.40.30.10">
    <property type="entry name" value="Glutaredoxin"/>
    <property type="match status" value="1"/>
</dbReference>
<reference evidence="1 2" key="1">
    <citation type="submission" date="2023-08" db="EMBL/GenBank/DDBJ databases">
        <title>A Necator americanus chromosomal reference genome.</title>
        <authorList>
            <person name="Ilik V."/>
            <person name="Petrzelkova K.J."/>
            <person name="Pardy F."/>
            <person name="Fuh T."/>
            <person name="Niatou-Singa F.S."/>
            <person name="Gouil Q."/>
            <person name="Baker L."/>
            <person name="Ritchie M.E."/>
            <person name="Jex A.R."/>
            <person name="Gazzola D."/>
            <person name="Li H."/>
            <person name="Toshio Fujiwara R."/>
            <person name="Zhan B."/>
            <person name="Aroian R.V."/>
            <person name="Pafco B."/>
            <person name="Schwarz E.M."/>
        </authorList>
    </citation>
    <scope>NUCLEOTIDE SEQUENCE [LARGE SCALE GENOMIC DNA]</scope>
    <source>
        <strain evidence="1 2">Aroian</strain>
        <tissue evidence="1">Whole animal</tissue>
    </source>
</reference>
<protein>
    <submittedName>
        <fullName evidence="1">Uncharacterized protein</fullName>
    </submittedName>
</protein>
<comment type="caution">
    <text evidence="1">The sequence shown here is derived from an EMBL/GenBank/DDBJ whole genome shotgun (WGS) entry which is preliminary data.</text>
</comment>
<organism evidence="1 2">
    <name type="scientific">Necator americanus</name>
    <name type="common">Human hookworm</name>
    <dbReference type="NCBI Taxonomy" id="51031"/>
    <lineage>
        <taxon>Eukaryota</taxon>
        <taxon>Metazoa</taxon>
        <taxon>Ecdysozoa</taxon>
        <taxon>Nematoda</taxon>
        <taxon>Chromadorea</taxon>
        <taxon>Rhabditida</taxon>
        <taxon>Rhabditina</taxon>
        <taxon>Rhabditomorpha</taxon>
        <taxon>Strongyloidea</taxon>
        <taxon>Ancylostomatidae</taxon>
        <taxon>Bunostominae</taxon>
        <taxon>Necator</taxon>
    </lineage>
</organism>
<proteinExistence type="predicted"/>
<accession>A0ABR1E6Z2</accession>
<keyword evidence="2" id="KW-1185">Reference proteome</keyword>
<evidence type="ECO:0000313" key="2">
    <source>
        <dbReference type="Proteomes" id="UP001303046"/>
    </source>
</evidence>
<evidence type="ECO:0000313" key="1">
    <source>
        <dbReference type="EMBL" id="KAK6758457.1"/>
    </source>
</evidence>